<evidence type="ECO:0000256" key="1">
    <source>
        <dbReference type="SAM" id="MobiDB-lite"/>
    </source>
</evidence>
<evidence type="ECO:0000313" key="2">
    <source>
        <dbReference type="EMBL" id="MDN0023122.1"/>
    </source>
</evidence>
<accession>A0AAW7JV49</accession>
<reference evidence="3" key="2">
    <citation type="submission" date="2023-08" db="EMBL/GenBank/DDBJ databases">
        <title>Identification and characterization of horizontal gene transfer across gut microbiota members of farm animals based on homology search.</title>
        <authorList>
            <person name="Schwarzerova J."/>
            <person name="Nykrynova M."/>
            <person name="Jureckova K."/>
            <person name="Cejkova D."/>
            <person name="Rychlik I."/>
        </authorList>
    </citation>
    <scope>NUCLEOTIDE SEQUENCE</scope>
    <source>
        <strain evidence="3">ET15</strain>
        <strain evidence="2">ET37</strain>
    </source>
</reference>
<evidence type="ECO:0000313" key="4">
    <source>
        <dbReference type="Proteomes" id="UP001167831"/>
    </source>
</evidence>
<dbReference type="EMBL" id="JAUEIF010000004">
    <property type="protein sequence ID" value="MDN0025197.1"/>
    <property type="molecule type" value="Genomic_DNA"/>
</dbReference>
<name>A0AAW7JV49_9BACT</name>
<evidence type="ECO:0000313" key="5">
    <source>
        <dbReference type="Proteomes" id="UP001168478"/>
    </source>
</evidence>
<dbReference type="Proteomes" id="UP001168478">
    <property type="component" value="Unassembled WGS sequence"/>
</dbReference>
<feature type="region of interest" description="Disordered" evidence="1">
    <location>
        <begin position="25"/>
        <end position="55"/>
    </location>
</feature>
<reference evidence="3" key="1">
    <citation type="submission" date="2023-06" db="EMBL/GenBank/DDBJ databases">
        <authorList>
            <person name="Zeman M."/>
            <person name="Kubasova T."/>
            <person name="Jahodarova E."/>
            <person name="Nykrynova M."/>
            <person name="Rychlik I."/>
        </authorList>
    </citation>
    <scope>NUCLEOTIDE SEQUENCE</scope>
    <source>
        <strain evidence="3">ET15</strain>
        <strain evidence="2">ET37</strain>
    </source>
</reference>
<feature type="compositionally biased region" description="Basic and acidic residues" evidence="1">
    <location>
        <begin position="41"/>
        <end position="55"/>
    </location>
</feature>
<evidence type="ECO:0000313" key="3">
    <source>
        <dbReference type="EMBL" id="MDN0025197.1"/>
    </source>
</evidence>
<dbReference type="EMBL" id="JAUEIE010000008">
    <property type="protein sequence ID" value="MDN0023122.1"/>
    <property type="molecule type" value="Genomic_DNA"/>
</dbReference>
<comment type="caution">
    <text evidence="3">The sequence shown here is derived from an EMBL/GenBank/DDBJ whole genome shotgun (WGS) entry which is preliminary data.</text>
</comment>
<keyword evidence="4" id="KW-1185">Reference proteome</keyword>
<proteinExistence type="predicted"/>
<dbReference type="RefSeq" id="WP_289825603.1">
    <property type="nucleotide sequence ID" value="NZ_JAUEIE010000008.1"/>
</dbReference>
<gene>
    <name evidence="2" type="ORF">QVN81_08845</name>
    <name evidence="3" type="ORF">QVN84_06635</name>
</gene>
<dbReference type="AlphaFoldDB" id="A0AAW7JV49"/>
<protein>
    <submittedName>
        <fullName evidence="3">Uncharacterized protein</fullName>
    </submittedName>
</protein>
<dbReference type="Proteomes" id="UP001167831">
    <property type="component" value="Unassembled WGS sequence"/>
</dbReference>
<sequence length="55" mass="6229">MEKRLSLCGRHRFALPECAFRTSGKAVSSCGKGSSASPKRLFREAEKATWRDRRD</sequence>
<organism evidence="3 5">
    <name type="scientific">Leyella lascolaii</name>
    <dbReference type="NCBI Taxonomy" id="1776379"/>
    <lineage>
        <taxon>Bacteria</taxon>
        <taxon>Pseudomonadati</taxon>
        <taxon>Bacteroidota</taxon>
        <taxon>Bacteroidia</taxon>
        <taxon>Bacteroidales</taxon>
        <taxon>Prevotellaceae</taxon>
        <taxon>Leyella</taxon>
    </lineage>
</organism>